<dbReference type="Proteomes" id="UP000181909">
    <property type="component" value="Unassembled WGS sequence"/>
</dbReference>
<evidence type="ECO:0000256" key="2">
    <source>
        <dbReference type="ARBA" id="ARBA00022448"/>
    </source>
</evidence>
<accession>A0A1K1Y1E4</accession>
<dbReference type="GO" id="GO:0005886">
    <property type="term" value="C:plasma membrane"/>
    <property type="evidence" value="ECO:0007669"/>
    <property type="project" value="UniProtKB-SubCell"/>
</dbReference>
<organism evidence="9 10">
    <name type="scientific">Streptomyces atratus</name>
    <dbReference type="NCBI Taxonomy" id="1893"/>
    <lineage>
        <taxon>Bacteria</taxon>
        <taxon>Bacillati</taxon>
        <taxon>Actinomycetota</taxon>
        <taxon>Actinomycetes</taxon>
        <taxon>Kitasatosporales</taxon>
        <taxon>Streptomycetaceae</taxon>
        <taxon>Streptomyces</taxon>
    </lineage>
</organism>
<dbReference type="EMBL" id="FPJO01000004">
    <property type="protein sequence ID" value="SFX55379.1"/>
    <property type="molecule type" value="Genomic_DNA"/>
</dbReference>
<reference evidence="9 10" key="1">
    <citation type="submission" date="2016-11" db="EMBL/GenBank/DDBJ databases">
        <authorList>
            <person name="Jaros S."/>
            <person name="Januszkiewicz K."/>
            <person name="Wedrychowicz H."/>
        </authorList>
    </citation>
    <scope>NUCLEOTIDE SEQUENCE [LARGE SCALE GENOMIC DNA]</scope>
    <source>
        <strain evidence="9 10">OK807</strain>
    </source>
</reference>
<dbReference type="OrthoDB" id="2063054at2"/>
<keyword evidence="4 7" id="KW-0812">Transmembrane</keyword>
<evidence type="ECO:0000256" key="6">
    <source>
        <dbReference type="ARBA" id="ARBA00023136"/>
    </source>
</evidence>
<comment type="similarity">
    <text evidence="7">Belongs to the binding-protein-dependent transport system permease family.</text>
</comment>
<dbReference type="STRING" id="1893.SAMN02787144_100439"/>
<evidence type="ECO:0000313" key="10">
    <source>
        <dbReference type="Proteomes" id="UP000181909"/>
    </source>
</evidence>
<dbReference type="PANTHER" id="PTHR43744:SF12">
    <property type="entry name" value="ABC TRANSPORTER PERMEASE PROTEIN MG189-RELATED"/>
    <property type="match status" value="1"/>
</dbReference>
<comment type="subcellular location">
    <subcellularLocation>
        <location evidence="1 7">Cell membrane</location>
        <topology evidence="1 7">Multi-pass membrane protein</topology>
    </subcellularLocation>
</comment>
<dbReference type="Pfam" id="PF00528">
    <property type="entry name" value="BPD_transp_1"/>
    <property type="match status" value="1"/>
</dbReference>
<keyword evidence="5 7" id="KW-1133">Transmembrane helix</keyword>
<dbReference type="PANTHER" id="PTHR43744">
    <property type="entry name" value="ABC TRANSPORTER PERMEASE PROTEIN MG189-RELATED-RELATED"/>
    <property type="match status" value="1"/>
</dbReference>
<protein>
    <submittedName>
        <fullName evidence="9">Multiple sugar transport system permease protein</fullName>
    </submittedName>
</protein>
<evidence type="ECO:0000256" key="7">
    <source>
        <dbReference type="RuleBase" id="RU363032"/>
    </source>
</evidence>
<evidence type="ECO:0000256" key="4">
    <source>
        <dbReference type="ARBA" id="ARBA00022692"/>
    </source>
</evidence>
<keyword evidence="6 7" id="KW-0472">Membrane</keyword>
<evidence type="ECO:0000256" key="3">
    <source>
        <dbReference type="ARBA" id="ARBA00022475"/>
    </source>
</evidence>
<proteinExistence type="inferred from homology"/>
<dbReference type="InterPro" id="IPR035906">
    <property type="entry name" value="MetI-like_sf"/>
</dbReference>
<feature type="transmembrane region" description="Helical" evidence="7">
    <location>
        <begin position="177"/>
        <end position="194"/>
    </location>
</feature>
<evidence type="ECO:0000256" key="5">
    <source>
        <dbReference type="ARBA" id="ARBA00022989"/>
    </source>
</evidence>
<dbReference type="AlphaFoldDB" id="A0A1K1Y1E4"/>
<gene>
    <name evidence="9" type="ORF">SAMN02787144_100439</name>
</gene>
<evidence type="ECO:0000313" key="9">
    <source>
        <dbReference type="EMBL" id="SFX55379.1"/>
    </source>
</evidence>
<feature type="transmembrane region" description="Helical" evidence="7">
    <location>
        <begin position="215"/>
        <end position="237"/>
    </location>
</feature>
<feature type="transmembrane region" description="Helical" evidence="7">
    <location>
        <begin position="35"/>
        <end position="58"/>
    </location>
</feature>
<dbReference type="SUPFAM" id="SSF161098">
    <property type="entry name" value="MetI-like"/>
    <property type="match status" value="1"/>
</dbReference>
<dbReference type="PROSITE" id="PS50928">
    <property type="entry name" value="ABC_TM1"/>
    <property type="match status" value="1"/>
</dbReference>
<feature type="transmembrane region" description="Helical" evidence="7">
    <location>
        <begin position="138"/>
        <end position="157"/>
    </location>
</feature>
<dbReference type="Gene3D" id="1.10.3720.10">
    <property type="entry name" value="MetI-like"/>
    <property type="match status" value="1"/>
</dbReference>
<keyword evidence="3" id="KW-1003">Cell membrane</keyword>
<feature type="transmembrane region" description="Helical" evidence="7">
    <location>
        <begin position="99"/>
        <end position="126"/>
    </location>
</feature>
<dbReference type="GO" id="GO:0055085">
    <property type="term" value="P:transmembrane transport"/>
    <property type="evidence" value="ECO:0007669"/>
    <property type="project" value="InterPro"/>
</dbReference>
<dbReference type="InterPro" id="IPR000515">
    <property type="entry name" value="MetI-like"/>
</dbReference>
<name>A0A1K1Y1E4_STRAR</name>
<feature type="transmembrane region" description="Helical" evidence="7">
    <location>
        <begin position="273"/>
        <end position="292"/>
    </location>
</feature>
<evidence type="ECO:0000256" key="1">
    <source>
        <dbReference type="ARBA" id="ARBA00004651"/>
    </source>
</evidence>
<evidence type="ECO:0000259" key="8">
    <source>
        <dbReference type="PROSITE" id="PS50928"/>
    </source>
</evidence>
<keyword evidence="2 7" id="KW-0813">Transport</keyword>
<keyword evidence="9" id="KW-0762">Sugar transport</keyword>
<dbReference type="CDD" id="cd06261">
    <property type="entry name" value="TM_PBP2"/>
    <property type="match status" value="1"/>
</dbReference>
<dbReference type="RefSeq" id="WP_072484630.1">
    <property type="nucleotide sequence ID" value="NZ_CP108276.1"/>
</dbReference>
<feature type="domain" description="ABC transmembrane type-1" evidence="8">
    <location>
        <begin position="100"/>
        <end position="292"/>
    </location>
</feature>
<sequence>MAVQIPLRTRRRIRPEESGRGLISSADRRRTSVRLSLRSVQTLSLLLLLAFGAAPLYWTFKGAVSPTQELLRDPLALWPGHPQWDNLSRAWDELQVGQYLWNTVVLVTGSVVAHLVVATTGGYVLSVLRPKWAAPVRWMVLATLFIPGSISLVALYLTVLDLPGLGISLANSPWGVWLPHAASAFTVLIVMKFFDGIPRELFEAAKVDGAGPFVIFRRIVLPMSRPILAVVTLLTVMNSWKDFLWPLIVIPDTEKQPISAALPRLAETAEQSLLIAGMLLAILPPVVLFLIFQRQIVRGGGGFTGLKG</sequence>